<sequence length="209" mass="23035">MTFEIFDDEGITDTGGGGKEGVTIDVLTILLKGLQTLLSDKLSDQIRGLGERVENQVTFLSEKVDQQNAFFLQKIVAIQREFQHDITSLREDISAVKVDLVSVSQRVNDLKAELLNVKEKLKDNPSSPCPSVSADKDEPFTSSHSIANTHRSALNSASARTAVSKVPMKTPAFDGLTSWPVFKRQFEVACDNNEWTSKEKAIALVLALR</sequence>
<proteinExistence type="predicted"/>
<dbReference type="AlphaFoldDB" id="A0A1B6L401"/>
<gene>
    <name evidence="2" type="ORF">g.29984</name>
</gene>
<protein>
    <submittedName>
        <fullName evidence="2">Uncharacterized protein</fullName>
    </submittedName>
</protein>
<evidence type="ECO:0000313" key="2">
    <source>
        <dbReference type="EMBL" id="JAT18361.1"/>
    </source>
</evidence>
<evidence type="ECO:0000256" key="1">
    <source>
        <dbReference type="SAM" id="MobiDB-lite"/>
    </source>
</evidence>
<reference evidence="2" key="1">
    <citation type="submission" date="2015-11" db="EMBL/GenBank/DDBJ databases">
        <title>De novo transcriptome assembly of four potential Pierce s Disease insect vectors from Arizona vineyards.</title>
        <authorList>
            <person name="Tassone E.E."/>
        </authorList>
    </citation>
    <scope>NUCLEOTIDE SEQUENCE</scope>
</reference>
<dbReference type="EMBL" id="GEBQ01021616">
    <property type="protein sequence ID" value="JAT18361.1"/>
    <property type="molecule type" value="Transcribed_RNA"/>
</dbReference>
<dbReference type="PANTHER" id="PTHR45823:SF1">
    <property type="entry name" value="T-SNARE COILED-COIL HOMOLOGY DOMAIN-CONTAINING PROTEIN"/>
    <property type="match status" value="1"/>
</dbReference>
<dbReference type="PANTHER" id="PTHR45823">
    <property type="entry name" value="T-SNARE COILED-COIL HOMOLOGY DOMAIN-CONTAINING PROTEIN"/>
    <property type="match status" value="1"/>
</dbReference>
<feature type="non-terminal residue" evidence="2">
    <location>
        <position position="209"/>
    </location>
</feature>
<organism evidence="2">
    <name type="scientific">Graphocephala atropunctata</name>
    <dbReference type="NCBI Taxonomy" id="36148"/>
    <lineage>
        <taxon>Eukaryota</taxon>
        <taxon>Metazoa</taxon>
        <taxon>Ecdysozoa</taxon>
        <taxon>Arthropoda</taxon>
        <taxon>Hexapoda</taxon>
        <taxon>Insecta</taxon>
        <taxon>Pterygota</taxon>
        <taxon>Neoptera</taxon>
        <taxon>Paraneoptera</taxon>
        <taxon>Hemiptera</taxon>
        <taxon>Auchenorrhyncha</taxon>
        <taxon>Membracoidea</taxon>
        <taxon>Cicadellidae</taxon>
        <taxon>Cicadellinae</taxon>
        <taxon>Cicadellini</taxon>
        <taxon>Graphocephala</taxon>
    </lineage>
</organism>
<feature type="region of interest" description="Disordered" evidence="1">
    <location>
        <begin position="122"/>
        <end position="143"/>
    </location>
</feature>
<name>A0A1B6L401_9HEMI</name>
<accession>A0A1B6L401</accession>